<evidence type="ECO:0000259" key="4">
    <source>
        <dbReference type="Pfam" id="PF00248"/>
    </source>
</evidence>
<feature type="domain" description="NADP-dependent oxidoreductase" evidence="4">
    <location>
        <begin position="31"/>
        <end position="263"/>
    </location>
</feature>
<evidence type="ECO:0000256" key="2">
    <source>
        <dbReference type="PIRSR" id="PIRSR000097-2"/>
    </source>
</evidence>
<dbReference type="EMBL" id="BEXA01000001">
    <property type="protein sequence ID" value="GAY72190.1"/>
    <property type="molecule type" value="Genomic_DNA"/>
</dbReference>
<dbReference type="PANTHER" id="PTHR43638">
    <property type="entry name" value="OXIDOREDUCTASE, ALDO/KETO REDUCTASE FAMILY PROTEIN"/>
    <property type="match status" value="1"/>
</dbReference>
<name>A0A401FIH6_9LACO</name>
<comment type="caution">
    <text evidence="5">The sequence shown here is derived from an EMBL/GenBank/DDBJ whole genome shotgun (WGS) entry which is preliminary data.</text>
</comment>
<dbReference type="Proteomes" id="UP000286974">
    <property type="component" value="Unassembled WGS sequence"/>
</dbReference>
<dbReference type="SUPFAM" id="SSF51430">
    <property type="entry name" value="NAD(P)-linked oxidoreductase"/>
    <property type="match status" value="1"/>
</dbReference>
<keyword evidence="6" id="KW-1185">Reference proteome</keyword>
<protein>
    <submittedName>
        <fullName evidence="5">Oxidoreductase, aldo/keto reductase family</fullName>
    </submittedName>
</protein>
<feature type="binding site" evidence="2">
    <location>
        <position position="106"/>
    </location>
    <ligand>
        <name>substrate</name>
    </ligand>
</feature>
<feature type="active site" description="Proton donor" evidence="1">
    <location>
        <position position="47"/>
    </location>
</feature>
<evidence type="ECO:0000256" key="1">
    <source>
        <dbReference type="PIRSR" id="PIRSR000097-1"/>
    </source>
</evidence>
<dbReference type="InterPro" id="IPR036812">
    <property type="entry name" value="NAD(P)_OxRdtase_dom_sf"/>
</dbReference>
<dbReference type="GO" id="GO:0016491">
    <property type="term" value="F:oxidoreductase activity"/>
    <property type="evidence" value="ECO:0007669"/>
    <property type="project" value="InterPro"/>
</dbReference>
<dbReference type="InterPro" id="IPR023210">
    <property type="entry name" value="NADP_OxRdtase_dom"/>
</dbReference>
<evidence type="ECO:0000313" key="6">
    <source>
        <dbReference type="Proteomes" id="UP000286974"/>
    </source>
</evidence>
<reference evidence="5 6" key="1">
    <citation type="submission" date="2017-11" db="EMBL/GenBank/DDBJ databases">
        <title>Draft Genome Sequence of Lactobacillus curieae NBRC 111893 isolated from Koso, a Japanese sugar-Vegetable Fermented Beverage.</title>
        <authorList>
            <person name="Chiou T.Y."/>
            <person name="Oshima K."/>
            <person name="Suda W."/>
            <person name="Hattori M."/>
            <person name="Takahashi T."/>
        </authorList>
    </citation>
    <scope>NUCLEOTIDE SEQUENCE [LARGE SCALE GENOMIC DNA]</scope>
    <source>
        <strain evidence="5 6">NBRC111893</strain>
    </source>
</reference>
<dbReference type="InterPro" id="IPR020471">
    <property type="entry name" value="AKR"/>
</dbReference>
<dbReference type="PIRSF" id="PIRSF000097">
    <property type="entry name" value="AKR"/>
    <property type="match status" value="1"/>
</dbReference>
<evidence type="ECO:0000313" key="5">
    <source>
        <dbReference type="EMBL" id="GAY72190.1"/>
    </source>
</evidence>
<sequence length="277" mass="30814">MVIKLYQQLALALGTWVIRLRISAMKLRPSKQSIKAGARVIDTAEMYGNGNSEQLVGQAIQNLDRKELFIIDKVLPNNASSDQLPKSLDASLARVGTDYFDLYLYHWRGGIPLPETVKALQDAQNAGKIRHWGVSNFDLADMKELLSLPGGSEVAANEDLYNLGSRGTEFDLQSWQVNQKIPFIAYTPIAQGDRFGQQLTTNRTIQAIAEEHQATPYQILLAWTIRSGNVLAIPQTSDPIHAAENVKAGDIEFTEEELELIDNSFPKPTNKQPLDIL</sequence>
<dbReference type="AlphaFoldDB" id="A0A401FIH6"/>
<gene>
    <name evidence="5" type="ORF">NBRC111893_336</name>
</gene>
<dbReference type="Pfam" id="PF00248">
    <property type="entry name" value="Aldo_ket_red"/>
    <property type="match status" value="1"/>
</dbReference>
<accession>A0A401FIH6</accession>
<feature type="site" description="Lowers pKa of active site Tyr" evidence="3">
    <location>
        <position position="73"/>
    </location>
</feature>
<organism evidence="5 6">
    <name type="scientific">Lentilactobacillus kosonis</name>
    <dbReference type="NCBI Taxonomy" id="2810561"/>
    <lineage>
        <taxon>Bacteria</taxon>
        <taxon>Bacillati</taxon>
        <taxon>Bacillota</taxon>
        <taxon>Bacilli</taxon>
        <taxon>Lactobacillales</taxon>
        <taxon>Lactobacillaceae</taxon>
        <taxon>Lentilactobacillus</taxon>
    </lineage>
</organism>
<proteinExistence type="predicted"/>
<dbReference type="PRINTS" id="PR00069">
    <property type="entry name" value="ALDKETRDTASE"/>
</dbReference>
<dbReference type="Gene3D" id="3.20.20.100">
    <property type="entry name" value="NADP-dependent oxidoreductase domain"/>
    <property type="match status" value="1"/>
</dbReference>
<dbReference type="PANTHER" id="PTHR43638:SF3">
    <property type="entry name" value="ALDEHYDE REDUCTASE"/>
    <property type="match status" value="1"/>
</dbReference>
<evidence type="ECO:0000256" key="3">
    <source>
        <dbReference type="PIRSR" id="PIRSR000097-3"/>
    </source>
</evidence>